<evidence type="ECO:0000313" key="9">
    <source>
        <dbReference type="EMBL" id="AIF49216.1"/>
    </source>
</evidence>
<sequence length="224" mass="22577">MSTIPSTTNTGSTGATSTSSANSSLSSSMSQADFLKLMTAQLKAQDPTNPVDNSQFVSQMAQFSQLSATQQLDTDLQSLATSVNTSMQTSQVLSSSNLVNRQVLVPGSSTTYDGSDAVKGAVNVTSATSVNVQVVDGNGNVIRNIPLGAQNAGLAQFSWDGKDDNGNAVAAGTYTLKAASGSTALSTYVAGTVTGVGYGGSSLGTYLQVSGVGGVPLSQVAQIL</sequence>
<evidence type="ECO:0000256" key="3">
    <source>
        <dbReference type="ARBA" id="ARBA00022795"/>
    </source>
</evidence>
<keyword evidence="10" id="KW-1185">Reference proteome</keyword>
<gene>
    <name evidence="9" type="ORF">HY57_19170</name>
</gene>
<proteinExistence type="inferred from homology"/>
<dbReference type="Gene3D" id="2.30.30.910">
    <property type="match status" value="1"/>
</dbReference>
<dbReference type="EMBL" id="CP008884">
    <property type="protein sequence ID" value="AIF49216.1"/>
    <property type="molecule type" value="Genomic_DNA"/>
</dbReference>
<dbReference type="Proteomes" id="UP000027987">
    <property type="component" value="Chromosome"/>
</dbReference>
<feature type="region of interest" description="Disordered" evidence="6">
    <location>
        <begin position="1"/>
        <end position="24"/>
    </location>
</feature>
<feature type="domain" description="FlgD/Vpr Ig-like" evidence="7">
    <location>
        <begin position="112"/>
        <end position="181"/>
    </location>
</feature>
<dbReference type="InterPro" id="IPR025965">
    <property type="entry name" value="FlgD/Vpr_Ig-like"/>
</dbReference>
<evidence type="ECO:0000259" key="7">
    <source>
        <dbReference type="Pfam" id="PF13860"/>
    </source>
</evidence>
<dbReference type="AlphaFoldDB" id="A0A075K4R8"/>
<accession>A0A075K4R8</accession>
<dbReference type="STRING" id="1217721.HY57_19170"/>
<dbReference type="HOGENOM" id="CLU_047535_0_2_6"/>
<evidence type="ECO:0000256" key="5">
    <source>
        <dbReference type="RuleBase" id="RU362076"/>
    </source>
</evidence>
<evidence type="ECO:0000313" key="10">
    <source>
        <dbReference type="Proteomes" id="UP000027987"/>
    </source>
</evidence>
<evidence type="ECO:0000256" key="6">
    <source>
        <dbReference type="SAM" id="MobiDB-lite"/>
    </source>
</evidence>
<evidence type="ECO:0000256" key="4">
    <source>
        <dbReference type="ARBA" id="ARBA00024746"/>
    </source>
</evidence>
<dbReference type="InterPro" id="IPR005648">
    <property type="entry name" value="FlgD"/>
</dbReference>
<dbReference type="Pfam" id="PF13860">
    <property type="entry name" value="FlgD_ig"/>
    <property type="match status" value="1"/>
</dbReference>
<evidence type="ECO:0000256" key="2">
    <source>
        <dbReference type="ARBA" id="ARBA00016013"/>
    </source>
</evidence>
<dbReference type="RefSeq" id="WP_019464398.1">
    <property type="nucleotide sequence ID" value="NZ_ALOY01000123.1"/>
</dbReference>
<keyword evidence="3 5" id="KW-1005">Bacterial flagellum biogenesis</keyword>
<dbReference type="KEGG" id="dja:HY57_19170"/>
<reference evidence="9 10" key="1">
    <citation type="submission" date="2014-07" db="EMBL/GenBank/DDBJ databases">
        <title>Complete Genome Sequence of Dyella japonica Strain A8 Isolated from Malaysian Tropical Soil.</title>
        <authorList>
            <person name="Hui R.K.H."/>
            <person name="Chen J.-W."/>
            <person name="Chan K.-G."/>
            <person name="Leung F.C.C."/>
        </authorList>
    </citation>
    <scope>NUCLEOTIDE SEQUENCE [LARGE SCALE GENOMIC DNA]</scope>
    <source>
        <strain evidence="9 10">A8</strain>
    </source>
</reference>
<comment type="similarity">
    <text evidence="1 5">Belongs to the FlgD family.</text>
</comment>
<dbReference type="PATRIC" id="fig|1217721.7.peg.3928"/>
<evidence type="ECO:0000259" key="8">
    <source>
        <dbReference type="Pfam" id="PF13861"/>
    </source>
</evidence>
<comment type="function">
    <text evidence="4 5">Required for flagellar hook formation. May act as a scaffolding protein.</text>
</comment>
<dbReference type="Pfam" id="PF13861">
    <property type="entry name" value="FLgD_tudor"/>
    <property type="match status" value="1"/>
</dbReference>
<organism evidence="9 10">
    <name type="scientific">Dyella japonica A8</name>
    <dbReference type="NCBI Taxonomy" id="1217721"/>
    <lineage>
        <taxon>Bacteria</taxon>
        <taxon>Pseudomonadati</taxon>
        <taxon>Pseudomonadota</taxon>
        <taxon>Gammaproteobacteria</taxon>
        <taxon>Lysobacterales</taxon>
        <taxon>Rhodanobacteraceae</taxon>
        <taxon>Dyella</taxon>
    </lineage>
</organism>
<feature type="domain" description="FlgD Tudor-like" evidence="8">
    <location>
        <begin position="90"/>
        <end position="220"/>
    </location>
</feature>
<dbReference type="InterPro" id="IPR025963">
    <property type="entry name" value="FLgD_Tudor"/>
</dbReference>
<protein>
    <recommendedName>
        <fullName evidence="2 5">Basal-body rod modification protein FlgD</fullName>
    </recommendedName>
</protein>
<name>A0A075K4R8_9GAMM</name>
<dbReference type="Gene3D" id="2.60.40.4070">
    <property type="match status" value="1"/>
</dbReference>
<evidence type="ECO:0000256" key="1">
    <source>
        <dbReference type="ARBA" id="ARBA00010577"/>
    </source>
</evidence>
<dbReference type="GO" id="GO:0044781">
    <property type="term" value="P:bacterial-type flagellum organization"/>
    <property type="evidence" value="ECO:0007669"/>
    <property type="project" value="UniProtKB-UniRule"/>
</dbReference>
<dbReference type="Pfam" id="PF03963">
    <property type="entry name" value="FlgD"/>
    <property type="match status" value="1"/>
</dbReference>